<dbReference type="PANTHER" id="PTHR45911">
    <property type="entry name" value="C2 DOMAIN-CONTAINING PROTEIN"/>
    <property type="match status" value="1"/>
</dbReference>
<proteinExistence type="inferred from homology"/>
<dbReference type="Gene3D" id="2.60.40.150">
    <property type="entry name" value="C2 domain"/>
    <property type="match status" value="7"/>
</dbReference>
<feature type="compositionally biased region" description="Gly residues" evidence="4">
    <location>
        <begin position="1360"/>
        <end position="1379"/>
    </location>
</feature>
<evidence type="ECO:0000259" key="5">
    <source>
        <dbReference type="PROSITE" id="PS50004"/>
    </source>
</evidence>
<name>A0A5A8CXG3_CAFRO</name>
<feature type="compositionally biased region" description="Basic and acidic residues" evidence="4">
    <location>
        <begin position="1235"/>
        <end position="1250"/>
    </location>
</feature>
<feature type="compositionally biased region" description="Basic and acidic residues" evidence="4">
    <location>
        <begin position="289"/>
        <end position="311"/>
    </location>
</feature>
<dbReference type="Pfam" id="PF13879">
    <property type="entry name" value="Hmw_CFAP97"/>
    <property type="match status" value="1"/>
</dbReference>
<dbReference type="GO" id="GO:0046872">
    <property type="term" value="F:metal ion binding"/>
    <property type="evidence" value="ECO:0007669"/>
    <property type="project" value="UniProtKB-KW"/>
</dbReference>
<evidence type="ECO:0000313" key="6">
    <source>
        <dbReference type="EMBL" id="KAA0157893.1"/>
    </source>
</evidence>
<feature type="region of interest" description="Disordered" evidence="4">
    <location>
        <begin position="647"/>
        <end position="694"/>
    </location>
</feature>
<feature type="region of interest" description="Disordered" evidence="4">
    <location>
        <begin position="851"/>
        <end position="918"/>
    </location>
</feature>
<feature type="compositionally biased region" description="Basic and acidic residues" evidence="4">
    <location>
        <begin position="1388"/>
        <end position="1408"/>
    </location>
</feature>
<dbReference type="EMBL" id="VLTL01000163">
    <property type="protein sequence ID" value="KAA0157893.1"/>
    <property type="molecule type" value="Genomic_DNA"/>
</dbReference>
<keyword evidence="2" id="KW-0479">Metal-binding</keyword>
<evidence type="ECO:0000256" key="4">
    <source>
        <dbReference type="SAM" id="MobiDB-lite"/>
    </source>
</evidence>
<dbReference type="Pfam" id="PF00168">
    <property type="entry name" value="C2"/>
    <property type="match status" value="7"/>
</dbReference>
<keyword evidence="3" id="KW-0106">Calcium</keyword>
<feature type="domain" description="C2" evidence="5">
    <location>
        <begin position="472"/>
        <end position="600"/>
    </location>
</feature>
<dbReference type="CDD" id="cd00030">
    <property type="entry name" value="C2"/>
    <property type="match status" value="6"/>
</dbReference>
<comment type="caution">
    <text evidence="6">The sequence shown here is derived from an EMBL/GenBank/DDBJ whole genome shotgun (WGS) entry which is preliminary data.</text>
</comment>
<accession>A0A5A8CXG3</accession>
<comment type="similarity">
    <text evidence="1">Belongs to the CFAP97 family.</text>
</comment>
<feature type="region of interest" description="Disordered" evidence="4">
    <location>
        <begin position="1204"/>
        <end position="1251"/>
    </location>
</feature>
<feature type="compositionally biased region" description="Basic and acidic residues" evidence="4">
    <location>
        <begin position="1206"/>
        <end position="1220"/>
    </location>
</feature>
<evidence type="ECO:0000256" key="1">
    <source>
        <dbReference type="ARBA" id="ARBA00008315"/>
    </source>
</evidence>
<dbReference type="PROSITE" id="PS50004">
    <property type="entry name" value="C2"/>
    <property type="match status" value="5"/>
</dbReference>
<dbReference type="PANTHER" id="PTHR45911:SF7">
    <property type="entry name" value="C2 DOMAIN-CONTAINING PROTEIN"/>
    <property type="match status" value="1"/>
</dbReference>
<feature type="domain" description="C2" evidence="5">
    <location>
        <begin position="1795"/>
        <end position="1924"/>
    </location>
</feature>
<evidence type="ECO:0000256" key="3">
    <source>
        <dbReference type="ARBA" id="ARBA00022837"/>
    </source>
</evidence>
<feature type="compositionally biased region" description="Gly residues" evidence="4">
    <location>
        <begin position="261"/>
        <end position="280"/>
    </location>
</feature>
<evidence type="ECO:0000256" key="2">
    <source>
        <dbReference type="ARBA" id="ARBA00022723"/>
    </source>
</evidence>
<feature type="region of interest" description="Disordered" evidence="4">
    <location>
        <begin position="1357"/>
        <end position="1424"/>
    </location>
</feature>
<feature type="domain" description="C2" evidence="5">
    <location>
        <begin position="686"/>
        <end position="808"/>
    </location>
</feature>
<feature type="region of interest" description="Disordered" evidence="4">
    <location>
        <begin position="1303"/>
        <end position="1322"/>
    </location>
</feature>
<dbReference type="Proteomes" id="UP000324907">
    <property type="component" value="Unassembled WGS sequence"/>
</dbReference>
<dbReference type="InterPro" id="IPR000008">
    <property type="entry name" value="C2_dom"/>
</dbReference>
<feature type="region of interest" description="Disordered" evidence="4">
    <location>
        <begin position="258"/>
        <end position="319"/>
    </location>
</feature>
<feature type="compositionally biased region" description="Gly residues" evidence="4">
    <location>
        <begin position="854"/>
        <end position="873"/>
    </location>
</feature>
<feature type="compositionally biased region" description="Basic and acidic residues" evidence="4">
    <location>
        <begin position="649"/>
        <end position="663"/>
    </location>
</feature>
<evidence type="ECO:0000313" key="7">
    <source>
        <dbReference type="Proteomes" id="UP000324907"/>
    </source>
</evidence>
<dbReference type="SMART" id="SM00239">
    <property type="entry name" value="C2"/>
    <property type="match status" value="6"/>
</dbReference>
<sequence>MNRGKPFVSRLLEEREIERRRDIHRAKRDHVRNLGIDNETPAMYPHVVTNAKRRMAQRERMMEVERENRLLLMRMARIADRGKSAAASREYSAGVRLDAAQTPMLDNFVAAGTTARGAAVPKASMNYSVRRKEAQRIARENLRLLDRIVHTRSVLSAEEMDREAKQQRVGAEEGDETSLVLTVTDYDRFSRDDALGSAVLPLRRDLRSEHHGEWSESEVAVKAADGSDTGGKVVVRVAYVRDAPYGAGAAEDLSAEFGSPASGGGAAASSGAGGGGGGVAGPDASAADARARLEAEADAKGPPPRDAKTGDEYADDFEDPKAASHAGTVHVSGLRLVNVPKEGWLGGKADPYLILKAASASKQTDVAAGMAWPGVTQLPVSGAGPRAVADGVESPAHCVWVEAKDSNVLTADRAIGVAALPLTDDVLSDEGRGQWHWHTVALRSEGQGVAGDAGSSAQLVGAVCFTLEGEDAPEEPEFGRDGQVSTPAQVLRVVVEGASDLPSEGGFMGGKQDAFAVVSLAGSGDCPTLSQRVQTKVVSGSNDPEWGETFELYTARPGEVETGVVVELMDKDSMSAADPIGRAVIALDDDMLARARAGEGEGEVLTASLVNTAAGKEGQPLAGAEGKPSTVRVRVALVQADVAGSDLSKQAREAAEAQRRAEEEAAEAQRIADAGKSAAERAAEEEAARRKASAEAAEQLAGKGTLLVHLVRAKSLPSGDTTGAADAYVVAQCGQAKATSVRVDNSADPVWDEVLSLPLEQVGAEEGDETSLVLTVTDYDRFSRDDALGSAVLPLRRDLRSEHHGEWSESEVAVKAADGSDTGGKVVVRVAYVRDAPYGAGAAEDLSAEFGSPASGGGAAASSGAGGGGGGVAGPDASAADARARLEAEADAKGPPPRDAKAEAAPAAEDPKAASHAGTVHVSGLRLVNVPKEGWLGGKADPYLILKAASASKQTDVAAGMAWPGVTQLPVSGAGPRAVADGVESPAHCVWVEAKDSNVLTADRAIGVAALPLTDDVLSDEGRGQWHWHTVALRSDGQGVAGDAGSSAQLVGAVCFTLEGEDAPEEPEFGRDGQVSTPAQVLRVVVEGASDLPSEGGFMGGKQDAFAVVSLAGSGDCPTLSQRVQTKVDSMSAADPIGRAVIALDDDMLARARAGEGEGEVLTASLVNTAAGKEGQPLKGDKGASSTVRVRVALVQADVAGSDLSKQAREAAEAQRRAEEEAAEAQRIADAGKSAAERAAEEEAARRKASAEAAEQLAGKGTLLVHLVRAKSLPSGDTTGAADAYVVAQCGQAKATSVRVDNSADPVEHHGEWSESEVAVKAADGSDTGGKVVVRVAYVRDAPYGAGAAEDLSAEFGSPASGGGAAASSGAGGGGGGVAGPDASAADARARLEAEADAKGPPPRDAKAEAAPAAEDPKAASHAGTVHVSGLRLVNVPKEGWLGGKADPYLILKAGQSSSRTGGASGKTSVRWAGVAQLRVSGAGPRAVADGVESPAHCVWVEAKDSNVLTADRAIGVAALPLTDDVLSDEGRGQWHWHTVALRSKGRGVAGSKVGSDDDVAVAPAQLVGAVCFTLEGEDAPEEPEFGRDGQVSTPAQVLRVVVEGASDLPSEGGFMGGKQDAFAVVSLAGSGDCPTLSQRVQTKVVSGSNDPEWGETFELYTARPGEVETGVVVELMDKDSMSAADPIGRAVIALDDDMLARARAGEGEGEVLTASLVNTAAGKEGQPLKGDKGASSTVRVRVALVQADSTGTSLSTVAGKTKKAAPAQAAAAASVKTDSPAASAAASAAVPVERAPEEAVAAAAPSKAFKGTLFVSGLQVDGIPKEGWFGGAADPYVCLTAGSATAKTGAAADASTVRWAGVGKLKLKGLGDAAVAAGVEGAARQVWVEVLDKNRFTKDKPVGSACVPLFDDMASSECRGKWFWYESALRLNGRPVVVGKGAKAMAARVRFAVAFCRKGEEAPEEPELGRDGSPGRELSALRVVVEGASDLPSEGGFMGGKQDAFAVVSLAGSGDCPTLSQRVQTKVVSGSNDPEWGETFELYTARPGEVETGVVVELMDKDSMSAADPIGRAVIALDDDMLATLKAGEPKALVLDLQDRRDGKPEGDTLKGNKGALSKLRVSLQMTPA</sequence>
<protein>
    <recommendedName>
        <fullName evidence="5">C2 domain-containing protein</fullName>
    </recommendedName>
</protein>
<dbReference type="InterPro" id="IPR035892">
    <property type="entry name" value="C2_domain_sf"/>
</dbReference>
<feature type="domain" description="C2" evidence="5">
    <location>
        <begin position="1963"/>
        <end position="2096"/>
    </location>
</feature>
<dbReference type="SUPFAM" id="SSF49562">
    <property type="entry name" value="C2 domain (Calcium/lipid-binding domain, CaLB)"/>
    <property type="match status" value="7"/>
</dbReference>
<dbReference type="InterPro" id="IPR029488">
    <property type="entry name" value="Hmw/CFAP97"/>
</dbReference>
<organism evidence="6 7">
    <name type="scientific">Cafeteria roenbergensis</name>
    <name type="common">Marine flagellate</name>
    <dbReference type="NCBI Taxonomy" id="33653"/>
    <lineage>
        <taxon>Eukaryota</taxon>
        <taxon>Sar</taxon>
        <taxon>Stramenopiles</taxon>
        <taxon>Bigyra</taxon>
        <taxon>Opalozoa</taxon>
        <taxon>Bicosoecida</taxon>
        <taxon>Cafeteriaceae</taxon>
        <taxon>Cafeteria</taxon>
    </lineage>
</organism>
<feature type="compositionally biased region" description="Basic and acidic residues" evidence="4">
    <location>
        <begin position="882"/>
        <end position="902"/>
    </location>
</feature>
<gene>
    <name evidence="6" type="ORF">FNF28_06469</name>
</gene>
<feature type="compositionally biased region" description="Basic and acidic residues" evidence="4">
    <location>
        <begin position="678"/>
        <end position="693"/>
    </location>
</feature>
<feature type="domain" description="C2" evidence="5">
    <location>
        <begin position="1580"/>
        <end position="1708"/>
    </location>
</feature>
<reference evidence="6 7" key="1">
    <citation type="submission" date="2019-07" db="EMBL/GenBank/DDBJ databases">
        <title>Genomes of Cafeteria roenbergensis.</title>
        <authorList>
            <person name="Fischer M.G."/>
            <person name="Hackl T."/>
            <person name="Roman M."/>
        </authorList>
    </citation>
    <scope>NUCLEOTIDE SEQUENCE [LARGE SCALE GENOMIC DNA]</scope>
    <source>
        <strain evidence="6 7">RCC970-E3</strain>
    </source>
</reference>